<keyword evidence="13 15" id="KW-0141">cGMP biosynthesis</keyword>
<feature type="region of interest" description="Disordered" evidence="17">
    <location>
        <begin position="1226"/>
        <end position="1291"/>
    </location>
</feature>
<dbReference type="Pfam" id="PF01094">
    <property type="entry name" value="ANF_receptor"/>
    <property type="match status" value="1"/>
</dbReference>
<dbReference type="GO" id="GO:0004016">
    <property type="term" value="F:adenylate cyclase activity"/>
    <property type="evidence" value="ECO:0007669"/>
    <property type="project" value="TreeGrafter"/>
</dbReference>
<dbReference type="Proteomes" id="UP000614601">
    <property type="component" value="Unassembled WGS sequence"/>
</dbReference>
<evidence type="ECO:0000256" key="9">
    <source>
        <dbReference type="ARBA" id="ARBA00023136"/>
    </source>
</evidence>
<dbReference type="PROSITE" id="PS50125">
    <property type="entry name" value="GUANYLATE_CYCLASE_2"/>
    <property type="match status" value="1"/>
</dbReference>
<dbReference type="EC" id="4.6.1.2" evidence="3 15"/>
<accession>A0A811KRZ6</accession>
<evidence type="ECO:0000256" key="17">
    <source>
        <dbReference type="SAM" id="MobiDB-lite"/>
    </source>
</evidence>
<comment type="subcellular location">
    <subcellularLocation>
        <location evidence="2">Membrane</location>
        <topology evidence="2">Single-pass type I membrane protein</topology>
    </subcellularLocation>
</comment>
<keyword evidence="7 18" id="KW-1133">Transmembrane helix</keyword>
<dbReference type="PANTHER" id="PTHR11920:SF501">
    <property type="entry name" value="GUANYLATE CYCLASE 32E"/>
    <property type="match status" value="1"/>
</dbReference>
<keyword evidence="12 14" id="KW-0456">Lyase</keyword>
<dbReference type="SUPFAM" id="SSF53822">
    <property type="entry name" value="Periplasmic binding protein-like I"/>
    <property type="match status" value="1"/>
</dbReference>
<dbReference type="OrthoDB" id="302535at2759"/>
<evidence type="ECO:0000256" key="11">
    <source>
        <dbReference type="ARBA" id="ARBA00023180"/>
    </source>
</evidence>
<dbReference type="SMART" id="SM00044">
    <property type="entry name" value="CYCc"/>
    <property type="match status" value="1"/>
</dbReference>
<dbReference type="Gene3D" id="3.30.70.1230">
    <property type="entry name" value="Nucleotide cyclase"/>
    <property type="match status" value="1"/>
</dbReference>
<evidence type="ECO:0000259" key="20">
    <source>
        <dbReference type="PROSITE" id="PS50125"/>
    </source>
</evidence>
<evidence type="ECO:0000256" key="5">
    <source>
        <dbReference type="ARBA" id="ARBA00022729"/>
    </source>
</evidence>
<comment type="similarity">
    <text evidence="14">Belongs to the adenylyl cyclase class-4/guanylyl cyclase family.</text>
</comment>
<keyword evidence="6" id="KW-0547">Nucleotide-binding</keyword>
<feature type="coiled-coil region" evidence="16">
    <location>
        <begin position="826"/>
        <end position="853"/>
    </location>
</feature>
<dbReference type="PROSITE" id="PS00452">
    <property type="entry name" value="GUANYLATE_CYCLASE_1"/>
    <property type="match status" value="1"/>
</dbReference>
<evidence type="ECO:0000313" key="22">
    <source>
        <dbReference type="Proteomes" id="UP000614601"/>
    </source>
</evidence>
<dbReference type="Pfam" id="PF07714">
    <property type="entry name" value="PK_Tyr_Ser-Thr"/>
    <property type="match status" value="2"/>
</dbReference>
<evidence type="ECO:0000256" key="1">
    <source>
        <dbReference type="ARBA" id="ARBA00001436"/>
    </source>
</evidence>
<dbReference type="GO" id="GO:0001653">
    <property type="term" value="F:peptide receptor activity"/>
    <property type="evidence" value="ECO:0007669"/>
    <property type="project" value="TreeGrafter"/>
</dbReference>
<dbReference type="GO" id="GO:0035556">
    <property type="term" value="P:intracellular signal transduction"/>
    <property type="evidence" value="ECO:0007669"/>
    <property type="project" value="InterPro"/>
</dbReference>
<keyword evidence="5" id="KW-0732">Signal</keyword>
<feature type="compositionally biased region" description="Polar residues" evidence="17">
    <location>
        <begin position="1250"/>
        <end position="1264"/>
    </location>
</feature>
<keyword evidence="8" id="KW-0342">GTP-binding</keyword>
<dbReference type="InterPro" id="IPR001828">
    <property type="entry name" value="ANF_lig-bd_rcpt"/>
</dbReference>
<keyword evidence="4 18" id="KW-0812">Transmembrane</keyword>
<dbReference type="InterPro" id="IPR011009">
    <property type="entry name" value="Kinase-like_dom_sf"/>
</dbReference>
<feature type="domain" description="Guanylate cyclase" evidence="20">
    <location>
        <begin position="889"/>
        <end position="1020"/>
    </location>
</feature>
<evidence type="ECO:0000256" key="4">
    <source>
        <dbReference type="ARBA" id="ARBA00022692"/>
    </source>
</evidence>
<keyword evidence="9 18" id="KW-0472">Membrane</keyword>
<dbReference type="SUPFAM" id="SSF56112">
    <property type="entry name" value="Protein kinase-like (PK-like)"/>
    <property type="match status" value="1"/>
</dbReference>
<feature type="transmembrane region" description="Helical" evidence="18">
    <location>
        <begin position="493"/>
        <end position="514"/>
    </location>
</feature>
<dbReference type="GO" id="GO:0005886">
    <property type="term" value="C:plasma membrane"/>
    <property type="evidence" value="ECO:0007669"/>
    <property type="project" value="TreeGrafter"/>
</dbReference>
<dbReference type="GO" id="GO:0007168">
    <property type="term" value="P:receptor guanylyl cyclase signaling pathway"/>
    <property type="evidence" value="ECO:0007669"/>
    <property type="project" value="TreeGrafter"/>
</dbReference>
<organism evidence="21 22">
    <name type="scientific">Bursaphelenchus okinawaensis</name>
    <dbReference type="NCBI Taxonomy" id="465554"/>
    <lineage>
        <taxon>Eukaryota</taxon>
        <taxon>Metazoa</taxon>
        <taxon>Ecdysozoa</taxon>
        <taxon>Nematoda</taxon>
        <taxon>Chromadorea</taxon>
        <taxon>Rhabditida</taxon>
        <taxon>Tylenchina</taxon>
        <taxon>Tylenchomorpha</taxon>
        <taxon>Aphelenchoidea</taxon>
        <taxon>Aphelenchoididae</taxon>
        <taxon>Bursaphelenchus</taxon>
    </lineage>
</organism>
<dbReference type="InterPro" id="IPR050401">
    <property type="entry name" value="Cyclic_nucleotide_synthase"/>
</dbReference>
<feature type="compositionally biased region" description="Polar residues" evidence="17">
    <location>
        <begin position="1590"/>
        <end position="1633"/>
    </location>
</feature>
<dbReference type="Gene3D" id="3.40.50.2300">
    <property type="match status" value="2"/>
</dbReference>
<feature type="compositionally biased region" description="Low complexity" evidence="17">
    <location>
        <begin position="1743"/>
        <end position="1752"/>
    </location>
</feature>
<dbReference type="Proteomes" id="UP000783686">
    <property type="component" value="Unassembled WGS sequence"/>
</dbReference>
<dbReference type="Pfam" id="PF00211">
    <property type="entry name" value="Guanylate_cyc"/>
    <property type="match status" value="1"/>
</dbReference>
<dbReference type="EMBL" id="CAJFDH010000004">
    <property type="protein sequence ID" value="CAD5218103.1"/>
    <property type="molecule type" value="Genomic_DNA"/>
</dbReference>
<evidence type="ECO:0000256" key="3">
    <source>
        <dbReference type="ARBA" id="ARBA00012202"/>
    </source>
</evidence>
<feature type="region of interest" description="Disordered" evidence="17">
    <location>
        <begin position="1730"/>
        <end position="1765"/>
    </location>
</feature>
<feature type="compositionally biased region" description="Basic and acidic residues" evidence="17">
    <location>
        <begin position="1233"/>
        <end position="1247"/>
    </location>
</feature>
<dbReference type="EMBL" id="CAJFCW020000004">
    <property type="protein sequence ID" value="CAG9109262.1"/>
    <property type="molecule type" value="Genomic_DNA"/>
</dbReference>
<dbReference type="GO" id="GO:0005525">
    <property type="term" value="F:GTP binding"/>
    <property type="evidence" value="ECO:0007669"/>
    <property type="project" value="UniProtKB-KW"/>
</dbReference>
<comment type="catalytic activity">
    <reaction evidence="1 15">
        <text>GTP = 3',5'-cyclic GMP + diphosphate</text>
        <dbReference type="Rhea" id="RHEA:13665"/>
        <dbReference type="ChEBI" id="CHEBI:33019"/>
        <dbReference type="ChEBI" id="CHEBI:37565"/>
        <dbReference type="ChEBI" id="CHEBI:57746"/>
        <dbReference type="EC" id="4.6.1.2"/>
    </reaction>
</comment>
<evidence type="ECO:0000256" key="10">
    <source>
        <dbReference type="ARBA" id="ARBA00023170"/>
    </source>
</evidence>
<evidence type="ECO:0000256" key="18">
    <source>
        <dbReference type="SAM" id="Phobius"/>
    </source>
</evidence>
<evidence type="ECO:0000259" key="19">
    <source>
        <dbReference type="PROSITE" id="PS50011"/>
    </source>
</evidence>
<sequence length="1765" mass="200592">MVSAVNSNEIGADVNILQEAECFQKDFEGGLISGAVNVAVNEINNNPNLLPGFHIQPMFENTCGSEKKSTRIFMEHWSQGAKVFIGPEMNCRVEAAMAAAQNIPILSYKCKDQHLSNKKKFPTFARTVPAETEITKAFMALMKHYQWHKFTVVYEGRPNTDELLQSIRNAIDEENERIGLEDSNENKYQIQNVTVMPYPFDQIQQNKKDRIRDTILETKDNTRIYIVFGDPYMFRQIVIEMGDTGLMQDGNYAAVYLDPDYNWLNAYHANTNHFFRDTMANLIESFAQNSTSRKMANFSKSVLAIIPTPVALQSEEYKNFWRENNQYLKLYGTHTNVQNMTIKPNRVACYLYDAVMLYASAATEYIKSANVSAEEAIGHGDKITRRILGKIYRSVQGFDMRINKNGDAEGNFTLLSLQPLEPYNDATSLDYYPLSAGLDVTADFIANGDASELPKLRFHRPVLWPSGSPPKDEPDCGFDGAKCRDEREYRIRLALYIAAGIFLFILVISAAWAYHRKTFEDKISNIWRIEEREIDKIVHTNTSANSLYLYDAGSRQSLLTPKDNNVTDKRFNSLRFVALYKNVAVAVKELNYNRKMKEPSRDTRIEMKAMVQLRHDNVNSFKGIILQPSQNKILVVREFCQKNSLLDMLKNKDIKLDHIFVTSFVEDLIKGMIYIHESEVRVHGNLKSSNCLITNRWALQVADFGLHELRNGVAALNLRKKSDVYSFGVILHEIITRKGPYEVYSCTNGTTDEIKAIVDRILRPKETSDGYVVHRPDLKNTECQDYVKTTISMCWEEAPMVRPDFRHAIRQKLKPMSAGIHKRNIVDHMMLMMEKYQTDLENLVEERTAQLNREKCRTENLLQRMLPPSVAAQLMYGGEVKPQSFDLVTIYFSDIVGFTNISGSSTPMQVVSLLNNLYTLFDSVIKQYDVYKVETIGDAYMVVSGVPQFKDALTHGYEVCMMALHLLDASHAFKIPHMPEEKLRVRIGIHSGPCVAGVVGKTMPRYCLFGDAVNVASRMESNGLPHRIHISQNTANIISGLSEFHLEERGLVEVKGKGQMRTYWLSIASDRVFPQTDIDKLQMEQDKLEYFPSSIFADRAHDLKIRKAPAKPMTRGFTMDAEDISRLSLLNESQQVLNTEGGGILKRMFAKVTQHPEKYGPLPTQSQSFIPPTTTMAAEVKRALRTNRPPSPTRIRLGKVFESNEENIGLLNSSFEFDQLKSGNIRKSRAGKKRPETIDEDFLEQRKKTSQSTNDSLATAGSKSGSREIREVKDKPPRKRSSSAPEMDKMEPLWRQYESLQLYQQQNKMNGEPNQSFDLSLFDITSNNTPPLHPLYRSDELTPINENLSDDNSHTIKNCLDELKENKSSSSLHKVAKRKNALGYFPGFSGDIKALEQLHTANSHHSARSHDCSDEEREAMLSSTPRCYDDASEKSHALKKGNNVIEKGQLPKKTEPHRKLTIVDSVMPKNLPNMHLLANGTIYGEPTPDPPMILDLDDDEDFEMPLKKLSDGRNCPKNAYPQIRSYNYEDSASRYYDNDIDIENGNIHPLLSSGESSGFIEEGHNDNTRFPKLEYLSEDEPVIRNRRNSYSNCKSQHQDSLNNLTTANNTQKNPSKSVVSLTWNDVSPGSKTTIKSKNKCDSDNKNKTTAFNANDRRQNNTNPPQKDISMEKLTRLLKKMDEDTAECKTNKTVPKRPPRQKAYKLAEFVVPPRPKKSNVVSKSYTMNINEVKEGKNMEKTPLTSSTDTNSSDDQNKPFIVDLTGV</sequence>
<evidence type="ECO:0000256" key="12">
    <source>
        <dbReference type="ARBA" id="ARBA00023239"/>
    </source>
</evidence>
<dbReference type="FunFam" id="3.30.70.1230:FF:000004">
    <property type="entry name" value="Guanylate cyclase"/>
    <property type="match status" value="1"/>
</dbReference>
<evidence type="ECO:0000256" key="8">
    <source>
        <dbReference type="ARBA" id="ARBA00023134"/>
    </source>
</evidence>
<dbReference type="InterPro" id="IPR001245">
    <property type="entry name" value="Ser-Thr/Tyr_kinase_cat_dom"/>
</dbReference>
<dbReference type="InterPro" id="IPR029787">
    <property type="entry name" value="Nucleotide_cyclase"/>
</dbReference>
<name>A0A811KRZ6_9BILA</name>
<dbReference type="InterPro" id="IPR028082">
    <property type="entry name" value="Peripla_BP_I"/>
</dbReference>
<evidence type="ECO:0000256" key="7">
    <source>
        <dbReference type="ARBA" id="ARBA00022989"/>
    </source>
</evidence>
<dbReference type="GO" id="GO:0004383">
    <property type="term" value="F:guanylate cyclase activity"/>
    <property type="evidence" value="ECO:0007669"/>
    <property type="project" value="UniProtKB-EC"/>
</dbReference>
<protein>
    <recommendedName>
        <fullName evidence="3 15">Guanylate cyclase</fullName>
        <ecNumber evidence="3 15">4.6.1.2</ecNumber>
    </recommendedName>
</protein>
<reference evidence="21" key="1">
    <citation type="submission" date="2020-09" db="EMBL/GenBank/DDBJ databases">
        <authorList>
            <person name="Kikuchi T."/>
        </authorList>
    </citation>
    <scope>NUCLEOTIDE SEQUENCE</scope>
    <source>
        <strain evidence="21">SH1</strain>
    </source>
</reference>
<dbReference type="CDD" id="cd07302">
    <property type="entry name" value="CHD"/>
    <property type="match status" value="1"/>
</dbReference>
<dbReference type="InterPro" id="IPR000719">
    <property type="entry name" value="Prot_kinase_dom"/>
</dbReference>
<keyword evidence="16" id="KW-0175">Coiled coil</keyword>
<dbReference type="InterPro" id="IPR018297">
    <property type="entry name" value="A/G_cyclase_CS"/>
</dbReference>
<dbReference type="Gene3D" id="1.10.510.10">
    <property type="entry name" value="Transferase(Phosphotransferase) domain 1"/>
    <property type="match status" value="1"/>
</dbReference>
<feature type="region of interest" description="Disordered" evidence="17">
    <location>
        <begin position="1590"/>
        <end position="1669"/>
    </location>
</feature>
<gene>
    <name evidence="21" type="ORF">BOKJ2_LOCUS7313</name>
</gene>
<evidence type="ECO:0000256" key="6">
    <source>
        <dbReference type="ARBA" id="ARBA00022741"/>
    </source>
</evidence>
<evidence type="ECO:0000256" key="2">
    <source>
        <dbReference type="ARBA" id="ARBA00004479"/>
    </source>
</evidence>
<dbReference type="PROSITE" id="PS50011">
    <property type="entry name" value="PROTEIN_KINASE_DOM"/>
    <property type="match status" value="1"/>
</dbReference>
<evidence type="ECO:0000256" key="13">
    <source>
        <dbReference type="ARBA" id="ARBA00023293"/>
    </source>
</evidence>
<dbReference type="InterPro" id="IPR001054">
    <property type="entry name" value="A/G_cyclase"/>
</dbReference>
<dbReference type="Gene3D" id="6.10.250.780">
    <property type="match status" value="1"/>
</dbReference>
<dbReference type="GO" id="GO:0005524">
    <property type="term" value="F:ATP binding"/>
    <property type="evidence" value="ECO:0007669"/>
    <property type="project" value="InterPro"/>
</dbReference>
<keyword evidence="22" id="KW-1185">Reference proteome</keyword>
<evidence type="ECO:0000256" key="15">
    <source>
        <dbReference type="RuleBase" id="RU003431"/>
    </source>
</evidence>
<evidence type="ECO:0000256" key="16">
    <source>
        <dbReference type="SAM" id="Coils"/>
    </source>
</evidence>
<dbReference type="GO" id="GO:0004672">
    <property type="term" value="F:protein kinase activity"/>
    <property type="evidence" value="ECO:0007669"/>
    <property type="project" value="InterPro"/>
</dbReference>
<keyword evidence="11" id="KW-0325">Glycoprotein</keyword>
<feature type="domain" description="Protein kinase" evidence="19">
    <location>
        <begin position="544"/>
        <end position="831"/>
    </location>
</feature>
<proteinExistence type="inferred from homology"/>
<evidence type="ECO:0000256" key="14">
    <source>
        <dbReference type="RuleBase" id="RU000405"/>
    </source>
</evidence>
<evidence type="ECO:0000313" key="21">
    <source>
        <dbReference type="EMBL" id="CAD5218103.1"/>
    </source>
</evidence>
<keyword evidence="10" id="KW-0675">Receptor</keyword>
<feature type="compositionally biased region" description="Basic and acidic residues" evidence="17">
    <location>
        <begin position="1265"/>
        <end position="1275"/>
    </location>
</feature>
<dbReference type="SUPFAM" id="SSF55073">
    <property type="entry name" value="Nucleotide cyclase"/>
    <property type="match status" value="1"/>
</dbReference>
<comment type="caution">
    <text evidence="21">The sequence shown here is derived from an EMBL/GenBank/DDBJ whole genome shotgun (WGS) entry which is preliminary data.</text>
</comment>
<dbReference type="PANTHER" id="PTHR11920">
    <property type="entry name" value="GUANYLYL CYCLASE"/>
    <property type="match status" value="1"/>
</dbReference>